<dbReference type="FunFam" id="3.40.50.1970:FF:000003">
    <property type="entry name" value="Alcohol dehydrogenase, iron-containing"/>
    <property type="match status" value="1"/>
</dbReference>
<dbReference type="Pfam" id="PF25137">
    <property type="entry name" value="ADH_Fe_C"/>
    <property type="match status" value="1"/>
</dbReference>
<name>A0A4R5KXC8_9BACL</name>
<dbReference type="Gene3D" id="1.20.1090.10">
    <property type="entry name" value="Dehydroquinate synthase-like - alpha domain"/>
    <property type="match status" value="1"/>
</dbReference>
<keyword evidence="3" id="KW-0520">NAD</keyword>
<keyword evidence="7" id="KW-1185">Reference proteome</keyword>
<dbReference type="Proteomes" id="UP000295636">
    <property type="component" value="Unassembled WGS sequence"/>
</dbReference>
<dbReference type="Pfam" id="PF00465">
    <property type="entry name" value="Fe-ADH"/>
    <property type="match status" value="1"/>
</dbReference>
<dbReference type="GO" id="GO:0004022">
    <property type="term" value="F:alcohol dehydrogenase (NAD+) activity"/>
    <property type="evidence" value="ECO:0007669"/>
    <property type="project" value="UniProtKB-ARBA"/>
</dbReference>
<dbReference type="InterPro" id="IPR039697">
    <property type="entry name" value="Alcohol_dehydrogenase_Fe"/>
</dbReference>
<dbReference type="InterPro" id="IPR018211">
    <property type="entry name" value="ADH_Fe_CS"/>
</dbReference>
<evidence type="ECO:0000256" key="3">
    <source>
        <dbReference type="ARBA" id="ARBA00023027"/>
    </source>
</evidence>
<evidence type="ECO:0000259" key="5">
    <source>
        <dbReference type="Pfam" id="PF25137"/>
    </source>
</evidence>
<feature type="domain" description="Alcohol dehydrogenase iron-type/glycerol dehydrogenase GldA" evidence="4">
    <location>
        <begin position="10"/>
        <end position="178"/>
    </location>
</feature>
<dbReference type="PANTHER" id="PTHR11496">
    <property type="entry name" value="ALCOHOL DEHYDROGENASE"/>
    <property type="match status" value="1"/>
</dbReference>
<accession>A0A4R5KXC8</accession>
<evidence type="ECO:0000259" key="4">
    <source>
        <dbReference type="Pfam" id="PF00465"/>
    </source>
</evidence>
<dbReference type="RefSeq" id="WP_133225395.1">
    <property type="nucleotide sequence ID" value="NZ_SMRT01000001.1"/>
</dbReference>
<dbReference type="PANTHER" id="PTHR11496:SF102">
    <property type="entry name" value="ALCOHOL DEHYDROGENASE 4"/>
    <property type="match status" value="1"/>
</dbReference>
<evidence type="ECO:0000256" key="2">
    <source>
        <dbReference type="ARBA" id="ARBA00023002"/>
    </source>
</evidence>
<dbReference type="FunFam" id="1.20.1090.10:FF:000001">
    <property type="entry name" value="Aldehyde-alcohol dehydrogenase"/>
    <property type="match status" value="1"/>
</dbReference>
<sequence>MNLFNRLLLPETIVCGAHAFERLGACAAGMGSKALIISDPVMEKLGLVRRCAQLLEAASIASASYTGVDTEPTDRHVAEGLERCREQACRFIVAVGGGSCLDTAKAVAVMVNNDGYIGDYAGGKRRFEQPPLPLIAIPTTAGTGSEVTKVTVITSTATDEKMMIAQPELLPHTALVDPLLTVSCPPATTAATGIDALCHAVEAYLSRKANPLTDALALAAARDLSANMLRAYEHGGDLAAREKMMTGAMIAGAAFSNASVALVHGMSRPIGAQFHVPHGISNAMLFAAVLEFSLRDALPRLAELGRAMLPELTAERPTEAQWAAAVIAEIKRLCKAMQIPNLRQWGIEREAFLRALPRMADDAIKSGSPANNPTIPDRTEIIELYKRCYDYDFN</sequence>
<dbReference type="AlphaFoldDB" id="A0A4R5KXC8"/>
<proteinExistence type="inferred from homology"/>
<reference evidence="6 7" key="1">
    <citation type="submission" date="2019-03" db="EMBL/GenBank/DDBJ databases">
        <title>This is whole genome sequence of Paenibacillus sp MS74 strain.</title>
        <authorList>
            <person name="Trinh H.N."/>
        </authorList>
    </citation>
    <scope>NUCLEOTIDE SEQUENCE [LARGE SCALE GENOMIC DNA]</scope>
    <source>
        <strain evidence="6 7">MS74</strain>
    </source>
</reference>
<dbReference type="EMBL" id="SMRT01000001">
    <property type="protein sequence ID" value="TDG00684.1"/>
    <property type="molecule type" value="Genomic_DNA"/>
</dbReference>
<dbReference type="GO" id="GO:0046872">
    <property type="term" value="F:metal ion binding"/>
    <property type="evidence" value="ECO:0007669"/>
    <property type="project" value="InterPro"/>
</dbReference>
<dbReference type="CDD" id="cd08194">
    <property type="entry name" value="Fe-ADH-like"/>
    <property type="match status" value="1"/>
</dbReference>
<gene>
    <name evidence="6" type="ORF">E1757_03405</name>
</gene>
<keyword evidence="2" id="KW-0560">Oxidoreductase</keyword>
<dbReference type="SUPFAM" id="SSF56796">
    <property type="entry name" value="Dehydroquinate synthase-like"/>
    <property type="match status" value="1"/>
</dbReference>
<dbReference type="InterPro" id="IPR001670">
    <property type="entry name" value="ADH_Fe/GldA"/>
</dbReference>
<evidence type="ECO:0000256" key="1">
    <source>
        <dbReference type="ARBA" id="ARBA00007358"/>
    </source>
</evidence>
<dbReference type="OrthoDB" id="9815791at2"/>
<comment type="similarity">
    <text evidence="1">Belongs to the iron-containing alcohol dehydrogenase family.</text>
</comment>
<protein>
    <submittedName>
        <fullName evidence="6">Iron-containing alcohol dehydrogenase</fullName>
    </submittedName>
</protein>
<evidence type="ECO:0000313" key="7">
    <source>
        <dbReference type="Proteomes" id="UP000295636"/>
    </source>
</evidence>
<dbReference type="Gene3D" id="3.40.50.1970">
    <property type="match status" value="1"/>
</dbReference>
<comment type="caution">
    <text evidence="6">The sequence shown here is derived from an EMBL/GenBank/DDBJ whole genome shotgun (WGS) entry which is preliminary data.</text>
</comment>
<dbReference type="InterPro" id="IPR056798">
    <property type="entry name" value="ADH_Fe_C"/>
</dbReference>
<organism evidence="6 7">
    <name type="scientific">Paenibacillus piri</name>
    <dbReference type="NCBI Taxonomy" id="2547395"/>
    <lineage>
        <taxon>Bacteria</taxon>
        <taxon>Bacillati</taxon>
        <taxon>Bacillota</taxon>
        <taxon>Bacilli</taxon>
        <taxon>Bacillales</taxon>
        <taxon>Paenibacillaceae</taxon>
        <taxon>Paenibacillus</taxon>
    </lineage>
</organism>
<evidence type="ECO:0000313" key="6">
    <source>
        <dbReference type="EMBL" id="TDG00684.1"/>
    </source>
</evidence>
<dbReference type="PROSITE" id="PS00913">
    <property type="entry name" value="ADH_IRON_1"/>
    <property type="match status" value="1"/>
</dbReference>
<feature type="domain" description="Fe-containing alcohol dehydrogenase-like C-terminal" evidence="5">
    <location>
        <begin position="189"/>
        <end position="388"/>
    </location>
</feature>